<keyword evidence="5" id="KW-0769">Symport</keyword>
<accession>A0A8J5JG60</accession>
<keyword evidence="7 9" id="KW-0472">Membrane</keyword>
<keyword evidence="11" id="KW-1185">Reference proteome</keyword>
<dbReference type="PANTHER" id="PTHR11616:SF182">
    <property type="entry name" value="TRANSPORTER"/>
    <property type="match status" value="1"/>
</dbReference>
<evidence type="ECO:0000256" key="7">
    <source>
        <dbReference type="ARBA" id="ARBA00023136"/>
    </source>
</evidence>
<comment type="caution">
    <text evidence="10">The sequence shown here is derived from an EMBL/GenBank/DDBJ whole genome shotgun (WGS) entry which is preliminary data.</text>
</comment>
<evidence type="ECO:0000256" key="1">
    <source>
        <dbReference type="ARBA" id="ARBA00004141"/>
    </source>
</evidence>
<evidence type="ECO:0000256" key="9">
    <source>
        <dbReference type="SAM" id="Phobius"/>
    </source>
</evidence>
<dbReference type="InterPro" id="IPR037272">
    <property type="entry name" value="SNS_sf"/>
</dbReference>
<organism evidence="10 11">
    <name type="scientific">Homarus americanus</name>
    <name type="common">American lobster</name>
    <dbReference type="NCBI Taxonomy" id="6706"/>
    <lineage>
        <taxon>Eukaryota</taxon>
        <taxon>Metazoa</taxon>
        <taxon>Ecdysozoa</taxon>
        <taxon>Arthropoda</taxon>
        <taxon>Crustacea</taxon>
        <taxon>Multicrustacea</taxon>
        <taxon>Malacostraca</taxon>
        <taxon>Eumalacostraca</taxon>
        <taxon>Eucarida</taxon>
        <taxon>Decapoda</taxon>
        <taxon>Pleocyemata</taxon>
        <taxon>Astacidea</taxon>
        <taxon>Nephropoidea</taxon>
        <taxon>Nephropidae</taxon>
        <taxon>Homarus</taxon>
    </lineage>
</organism>
<comment type="similarity">
    <text evidence="2">Belongs to the sodium:neurotransmitter symporter (SNF) (TC 2.A.22) family.</text>
</comment>
<feature type="transmembrane region" description="Helical" evidence="9">
    <location>
        <begin position="292"/>
        <end position="313"/>
    </location>
</feature>
<protein>
    <submittedName>
        <fullName evidence="10">Sodium-dependent neutral amino acid transporter B(0)AT1-like</fullName>
    </submittedName>
</protein>
<evidence type="ECO:0000256" key="4">
    <source>
        <dbReference type="ARBA" id="ARBA00022692"/>
    </source>
</evidence>
<keyword evidence="3" id="KW-0813">Transport</keyword>
<feature type="non-terminal residue" evidence="10">
    <location>
        <position position="1"/>
    </location>
</feature>
<feature type="transmembrane region" description="Helical" evidence="9">
    <location>
        <begin position="83"/>
        <end position="104"/>
    </location>
</feature>
<feature type="binding site" evidence="8">
    <location>
        <position position="205"/>
    </location>
    <ligand>
        <name>Na(+)</name>
        <dbReference type="ChEBI" id="CHEBI:29101"/>
        <label>1</label>
    </ligand>
</feature>
<gene>
    <name evidence="10" type="primary">Slc6A19-L</name>
    <name evidence="10" type="ORF">Hamer_G016034</name>
</gene>
<evidence type="ECO:0000256" key="6">
    <source>
        <dbReference type="ARBA" id="ARBA00022989"/>
    </source>
</evidence>
<evidence type="ECO:0000313" key="11">
    <source>
        <dbReference type="Proteomes" id="UP000747542"/>
    </source>
</evidence>
<keyword evidence="8" id="KW-0479">Metal-binding</keyword>
<evidence type="ECO:0000256" key="5">
    <source>
        <dbReference type="ARBA" id="ARBA00022847"/>
    </source>
</evidence>
<dbReference type="SUPFAM" id="SSF161070">
    <property type="entry name" value="SNF-like"/>
    <property type="match status" value="1"/>
</dbReference>
<feature type="transmembrane region" description="Helical" evidence="9">
    <location>
        <begin position="243"/>
        <end position="265"/>
    </location>
</feature>
<evidence type="ECO:0000256" key="2">
    <source>
        <dbReference type="ARBA" id="ARBA00006459"/>
    </source>
</evidence>
<feature type="binding site" evidence="8">
    <location>
        <position position="57"/>
    </location>
    <ligand>
        <name>Na(+)</name>
        <dbReference type="ChEBI" id="CHEBI:29101"/>
        <label>1</label>
    </ligand>
</feature>
<feature type="transmembrane region" description="Helical" evidence="9">
    <location>
        <begin position="46"/>
        <end position="71"/>
    </location>
</feature>
<dbReference type="PANTHER" id="PTHR11616">
    <property type="entry name" value="SODIUM/CHLORIDE DEPENDENT TRANSPORTER"/>
    <property type="match status" value="1"/>
</dbReference>
<keyword evidence="6 9" id="KW-1133">Transmembrane helix</keyword>
<feature type="binding site" evidence="8">
    <location>
        <position position="201"/>
    </location>
    <ligand>
        <name>Na(+)</name>
        <dbReference type="ChEBI" id="CHEBI:29101"/>
        <label>1</label>
    </ligand>
</feature>
<keyword evidence="4 9" id="KW-0812">Transmembrane</keyword>
<name>A0A8J5JG60_HOMAM</name>
<feature type="binding site" evidence="8">
    <location>
        <position position="89"/>
    </location>
    <ligand>
        <name>Na(+)</name>
        <dbReference type="ChEBI" id="CHEBI:29101"/>
        <label>1</label>
    </ligand>
</feature>
<feature type="transmembrane region" description="Helical" evidence="9">
    <location>
        <begin position="186"/>
        <end position="203"/>
    </location>
</feature>
<evidence type="ECO:0000313" key="10">
    <source>
        <dbReference type="EMBL" id="KAG7155658.1"/>
    </source>
</evidence>
<dbReference type="GO" id="GO:0046872">
    <property type="term" value="F:metal ion binding"/>
    <property type="evidence" value="ECO:0007669"/>
    <property type="project" value="UniProtKB-KW"/>
</dbReference>
<dbReference type="PROSITE" id="PS50267">
    <property type="entry name" value="NA_NEUROTRAN_SYMP_3"/>
    <property type="match status" value="2"/>
</dbReference>
<dbReference type="AlphaFoldDB" id="A0A8J5JG60"/>
<dbReference type="Proteomes" id="UP000747542">
    <property type="component" value="Unassembled WGS sequence"/>
</dbReference>
<feature type="transmembrane region" description="Helical" evidence="9">
    <location>
        <begin position="7"/>
        <end position="26"/>
    </location>
</feature>
<dbReference type="EMBL" id="JAHLQT010041065">
    <property type="protein sequence ID" value="KAG7155658.1"/>
    <property type="molecule type" value="Genomic_DNA"/>
</dbReference>
<dbReference type="PRINTS" id="PR00176">
    <property type="entry name" value="NANEUSMPORT"/>
</dbReference>
<comment type="subcellular location">
    <subcellularLocation>
        <location evidence="1">Membrane</location>
        <topology evidence="1">Multi-pass membrane protein</topology>
    </subcellularLocation>
</comment>
<evidence type="ECO:0000256" key="8">
    <source>
        <dbReference type="PIRSR" id="PIRSR600175-1"/>
    </source>
</evidence>
<proteinExistence type="inferred from homology"/>
<feature type="binding site" evidence="8">
    <location>
        <position position="204"/>
    </location>
    <ligand>
        <name>Na(+)</name>
        <dbReference type="ChEBI" id="CHEBI:29101"/>
        <label>1</label>
    </ligand>
</feature>
<sequence>VVYVTAPFPYLVLVIFFVRGITLPGMEDGLKHLFTPDWGKILDPTVWLEAGTQIFFSLGLAFGGLIAFSSYNPIHNNCFRDAVVCGIINCCTAIFAAVVVFSVLGFKAHITYEQCIKERDSIRMEVLNLTDGLAIAPGEMISIDGHTEIPMPTLPKCDLQETLKNSASGTGLAFIVFTEAINQFPWAPFWSVLFFLMLFTLGIDSEFGTLEGVITSIVDLKEGDLDRFSDDIELMIGSRPNSFFLLCWKYISPAVMLTILGSSIIKQVMNGSSYMAWDANAGVVKLEQWPSWAWGVVAVLVLISALWIPGIALTRLCGFHVIQDEEPAWFPAEELREFHTVVPHKVTAVERKLFCIKEDGSEGLCCPIGGPPKENV</sequence>
<dbReference type="GO" id="GO:0035725">
    <property type="term" value="P:sodium ion transmembrane transport"/>
    <property type="evidence" value="ECO:0007669"/>
    <property type="project" value="TreeGrafter"/>
</dbReference>
<dbReference type="GO" id="GO:0015293">
    <property type="term" value="F:symporter activity"/>
    <property type="evidence" value="ECO:0007669"/>
    <property type="project" value="UniProtKB-KW"/>
</dbReference>
<reference evidence="10" key="1">
    <citation type="journal article" date="2021" name="Sci. Adv.">
        <title>The American lobster genome reveals insights on longevity, neural, and immune adaptations.</title>
        <authorList>
            <person name="Polinski J.M."/>
            <person name="Zimin A.V."/>
            <person name="Clark K.F."/>
            <person name="Kohn A.B."/>
            <person name="Sadowski N."/>
            <person name="Timp W."/>
            <person name="Ptitsyn A."/>
            <person name="Khanna P."/>
            <person name="Romanova D.Y."/>
            <person name="Williams P."/>
            <person name="Greenwood S.J."/>
            <person name="Moroz L.L."/>
            <person name="Walt D.R."/>
            <person name="Bodnar A.G."/>
        </authorList>
    </citation>
    <scope>NUCLEOTIDE SEQUENCE</scope>
    <source>
        <strain evidence="10">GMGI-L3</strain>
    </source>
</reference>
<dbReference type="Pfam" id="PF00209">
    <property type="entry name" value="SNF"/>
    <property type="match status" value="2"/>
</dbReference>
<dbReference type="GO" id="GO:0005886">
    <property type="term" value="C:plasma membrane"/>
    <property type="evidence" value="ECO:0007669"/>
    <property type="project" value="TreeGrafter"/>
</dbReference>
<dbReference type="GO" id="GO:0006865">
    <property type="term" value="P:amino acid transport"/>
    <property type="evidence" value="ECO:0007669"/>
    <property type="project" value="TreeGrafter"/>
</dbReference>
<dbReference type="InterPro" id="IPR000175">
    <property type="entry name" value="Na/ntran_symport"/>
</dbReference>
<evidence type="ECO:0000256" key="3">
    <source>
        <dbReference type="ARBA" id="ARBA00022448"/>
    </source>
</evidence>
<keyword evidence="8" id="KW-0915">Sodium</keyword>